<dbReference type="PROSITE" id="PS01229">
    <property type="entry name" value="COF_2"/>
    <property type="match status" value="1"/>
</dbReference>
<dbReference type="Pfam" id="PF00122">
    <property type="entry name" value="E1-E2_ATPase"/>
    <property type="match status" value="1"/>
</dbReference>
<dbReference type="FunFam" id="3.40.50.1000:FF:000068">
    <property type="entry name" value="Cation-transporting ATPase"/>
    <property type="match status" value="1"/>
</dbReference>
<sequence length="1427" mass="157930">MASSSRFSYDYTEGASPEDVRNAVTINELSRTESRYTSYGDDHFGSIFDGPGSAVIPSSVSRMSQDGSRRRSMEFSRARRTSQGARSIDSRGSHGSRTEDGLIDDSDAVLRDDVSYVDNWSYRRSPSPPARTSVFENIANIFGRSTVDSPVQTRRPSLSRGSVSSRRVRRARSRASSDRLFGDDAASGDERWGYSSGEDDEEGEQDSIEAEIIREGGSDLNSCPPTPTNLPLLVNDPIFGGETRVDMGVEFEPLEPPPPGPPSRQTLYVSDEDLNIRFVGYEIIRMRQVLWRVGCILSFGILALMGHWFPRLWLRWVAEEKAFMLIEHGFVVVETASRDIALFTVKKIDYPYATSTAFSAPSLTGDTGDEMIGDLLVVDYRYARFALDPRTGLFGMISDWRDSSWNGLASIHNGLTPSVRAQRNILFGPNSLDIQGKSVVSLLIDEIIHPFYIFQIASIVLWSFDDYYYYAFCIALISVISIVTTLIDTKKTIARMREMSRFTCPVNVLIDGAWVEKDSSELVIGDIVNLISPQLSFIPADIFLLTGDIIVNESMLTGESVPVSKAPASNEDIVKWKDSADVARESAKSFLYCGTRVVRVRGLLAPDGSTSNPAVGLVARTGFATTKGALIRSMLFPKPMGFKFYRDSVRFIGVLAGIAVLGFSASAIQFIRLGIPWHTILVRALDLVTVVVPPALPATLSIGTSFAISRLRKKGIFCISPSRVNVAGKINVCCFDKTGTLTEDGLDILGIRGLDREGERFGELIDDVYDLPQSRSKANFHQALATCHSLKMVDGKPIGDPLDVKMFTFTKWTLEEGMNVGMGKIKGPSGMEQPAALVQTVVHPPGTGHFRLEDALKSGGRHAYFLELGVIRTFEFVASLRRMSVIVKRLKSNAMEVYVKGAPEVMEEICEKDSFPQDYGDLLSYYTRAGYRVIAVAGKSIEGLSWIKAQRMKREQAESGLRFLGLVIFENKLKPGTTPAIHSLRAAHLACRMITGDNPLTAVSVARECGLISEAAHVFTPAFIRGNPSTPMSKLQWTSMDEPTWMLDDYSLKPLTPPLHHGTDPEELSNQDYVLVVTGDVFRWMMNHAPLETLQRMLVKAQIFARMSPDEKNEVVERLQSLGYTVLMCGDGANDCAALKAADVGISLSEAEASVAAPFTSHTPDISCVLDVIKEGRAALVTSFSCFKYMALYSLIQFTTITLLYSFASSLADFQFLYIDLFIIIPVAVAMARTLPYPTLHTKRPTASLVSKKVLTSIIGQILIAAIVQFWAFDWVRAQTWYTAPPPFVPGDNNKLSAKNFENSALFLVSCFQYVLTAAVFSIGPPFRQPMWTNGWLVFSLAILGLINTVILLSPPKFATILLELKKLPRSSRPTLFVGVVVNIVVSVMFERWGARYLAEIVGYLTKRYQERRRDRSGKAYKLVDGR</sequence>
<evidence type="ECO:0000256" key="5">
    <source>
        <dbReference type="ARBA" id="ARBA00022723"/>
    </source>
</evidence>
<dbReference type="NCBIfam" id="TIGR01657">
    <property type="entry name" value="P-ATPase-V"/>
    <property type="match status" value="1"/>
</dbReference>
<dbReference type="OrthoDB" id="48943at2759"/>
<feature type="compositionally biased region" description="Low complexity" evidence="14">
    <location>
        <begin position="154"/>
        <end position="165"/>
    </location>
</feature>
<keyword evidence="19" id="KW-1185">Reference proteome</keyword>
<evidence type="ECO:0000256" key="10">
    <source>
        <dbReference type="ARBA" id="ARBA00022989"/>
    </source>
</evidence>
<dbReference type="CDD" id="cd07542">
    <property type="entry name" value="P-type_ATPase_cation"/>
    <property type="match status" value="1"/>
</dbReference>
<dbReference type="SUPFAM" id="SSF81660">
    <property type="entry name" value="Metal cation-transporting ATPase, ATP-binding domain N"/>
    <property type="match status" value="1"/>
</dbReference>
<dbReference type="PANTHER" id="PTHR45630:SF8">
    <property type="entry name" value="CATION-TRANSPORTING ATPASE"/>
    <property type="match status" value="1"/>
</dbReference>
<dbReference type="GO" id="GO:0005524">
    <property type="term" value="F:ATP binding"/>
    <property type="evidence" value="ECO:0007669"/>
    <property type="project" value="UniProtKB-UniRule"/>
</dbReference>
<dbReference type="InterPro" id="IPR008250">
    <property type="entry name" value="ATPase_P-typ_transduc_dom_A_sf"/>
</dbReference>
<feature type="transmembrane region" description="Helical" evidence="13">
    <location>
        <begin position="1305"/>
        <end position="1324"/>
    </location>
</feature>
<proteinExistence type="inferred from homology"/>
<gene>
    <name evidence="18" type="ORF">BJ322DRAFT_997130</name>
</gene>
<evidence type="ECO:0000256" key="3">
    <source>
        <dbReference type="ARBA" id="ARBA00022553"/>
    </source>
</evidence>
<dbReference type="GO" id="GO:0016887">
    <property type="term" value="F:ATP hydrolysis activity"/>
    <property type="evidence" value="ECO:0007669"/>
    <property type="project" value="InterPro"/>
</dbReference>
<dbReference type="Proteomes" id="UP000736335">
    <property type="component" value="Unassembled WGS sequence"/>
</dbReference>
<feature type="transmembrane region" description="Helical" evidence="13">
    <location>
        <begin position="1214"/>
        <end position="1233"/>
    </location>
</feature>
<feature type="region of interest" description="Disordered" evidence="14">
    <location>
        <begin position="50"/>
        <end position="104"/>
    </location>
</feature>
<keyword evidence="5 13" id="KW-0479">Metal-binding</keyword>
<name>A0A9P6HR88_9AGAM</name>
<evidence type="ECO:0000259" key="16">
    <source>
        <dbReference type="Pfam" id="PF00690"/>
    </source>
</evidence>
<dbReference type="SUPFAM" id="SSF81653">
    <property type="entry name" value="Calcium ATPase, transduction domain A"/>
    <property type="match status" value="1"/>
</dbReference>
<reference evidence="18" key="2">
    <citation type="submission" date="2020-11" db="EMBL/GenBank/DDBJ databases">
        <authorList>
            <consortium name="DOE Joint Genome Institute"/>
            <person name="Kuo A."/>
            <person name="Miyauchi S."/>
            <person name="Kiss E."/>
            <person name="Drula E."/>
            <person name="Kohler A."/>
            <person name="Sanchez-Garcia M."/>
            <person name="Andreopoulos B."/>
            <person name="Barry K.W."/>
            <person name="Bonito G."/>
            <person name="Buee M."/>
            <person name="Carver A."/>
            <person name="Chen C."/>
            <person name="Cichocki N."/>
            <person name="Clum A."/>
            <person name="Culley D."/>
            <person name="Crous P.W."/>
            <person name="Fauchery L."/>
            <person name="Girlanda M."/>
            <person name="Hayes R."/>
            <person name="Keri Z."/>
            <person name="Labutti K."/>
            <person name="Lipzen A."/>
            <person name="Lombard V."/>
            <person name="Magnuson J."/>
            <person name="Maillard F."/>
            <person name="Morin E."/>
            <person name="Murat C."/>
            <person name="Nolan M."/>
            <person name="Ohm R."/>
            <person name="Pangilinan J."/>
            <person name="Pereira M."/>
            <person name="Perotto S."/>
            <person name="Peter M."/>
            <person name="Riley R."/>
            <person name="Sitrit Y."/>
            <person name="Stielow B."/>
            <person name="Szollosi G."/>
            <person name="Zifcakova L."/>
            <person name="Stursova M."/>
            <person name="Spatafora J.W."/>
            <person name="Tedersoo L."/>
            <person name="Vaario L.-M."/>
            <person name="Yamada A."/>
            <person name="Yan M."/>
            <person name="Wang P."/>
            <person name="Xu J."/>
            <person name="Bruns T."/>
            <person name="Baldrian P."/>
            <person name="Vilgalys R."/>
            <person name="Henrissat B."/>
            <person name="Grigoriev I.V."/>
            <person name="Hibbett D."/>
            <person name="Nagy L.G."/>
            <person name="Martin F.M."/>
        </authorList>
    </citation>
    <scope>NUCLEOTIDE SEQUENCE</scope>
    <source>
        <strain evidence="18">UH-Tt-Lm1</strain>
    </source>
</reference>
<keyword evidence="10 13" id="KW-1133">Transmembrane helix</keyword>
<comment type="catalytic activity">
    <reaction evidence="12 13">
        <text>ATP + H2O = ADP + phosphate + H(+)</text>
        <dbReference type="Rhea" id="RHEA:13065"/>
        <dbReference type="ChEBI" id="CHEBI:15377"/>
        <dbReference type="ChEBI" id="CHEBI:15378"/>
        <dbReference type="ChEBI" id="CHEBI:30616"/>
        <dbReference type="ChEBI" id="CHEBI:43474"/>
        <dbReference type="ChEBI" id="CHEBI:456216"/>
    </reaction>
</comment>
<dbReference type="Gene3D" id="2.70.150.10">
    <property type="entry name" value="Calcium-transporting ATPase, cytoplasmic transduction domain A"/>
    <property type="match status" value="1"/>
</dbReference>
<evidence type="ECO:0000259" key="15">
    <source>
        <dbReference type="Pfam" id="PF00122"/>
    </source>
</evidence>
<protein>
    <recommendedName>
        <fullName evidence="13">Cation-transporting ATPase</fullName>
        <ecNumber evidence="13">7.2.2.-</ecNumber>
    </recommendedName>
</protein>
<feature type="domain" description="P-type ATPase A" evidence="15">
    <location>
        <begin position="506"/>
        <end position="634"/>
    </location>
</feature>
<dbReference type="InterPro" id="IPR036412">
    <property type="entry name" value="HAD-like_sf"/>
</dbReference>
<keyword evidence="8 13" id="KW-0460">Magnesium</keyword>
<dbReference type="InterPro" id="IPR023298">
    <property type="entry name" value="ATPase_P-typ_TM_dom_sf"/>
</dbReference>
<evidence type="ECO:0000256" key="12">
    <source>
        <dbReference type="ARBA" id="ARBA00049360"/>
    </source>
</evidence>
<dbReference type="EMBL" id="WIUZ02000001">
    <property type="protein sequence ID" value="KAF9793060.1"/>
    <property type="molecule type" value="Genomic_DNA"/>
</dbReference>
<feature type="transmembrane region" description="Helical" evidence="13">
    <location>
        <begin position="687"/>
        <end position="708"/>
    </location>
</feature>
<dbReference type="Pfam" id="PF13246">
    <property type="entry name" value="Cation_ATPase"/>
    <property type="match status" value="1"/>
</dbReference>
<comment type="similarity">
    <text evidence="2 13">Belongs to the cation transport ATPase (P-type) (TC 3.A.3) family. Type V subfamily.</text>
</comment>
<feature type="transmembrane region" description="Helical" evidence="13">
    <location>
        <begin position="289"/>
        <end position="309"/>
    </location>
</feature>
<dbReference type="GO" id="GO:0019829">
    <property type="term" value="F:ATPase-coupled monoatomic cation transmembrane transporter activity"/>
    <property type="evidence" value="ECO:0007669"/>
    <property type="project" value="UniProtKB-UniRule"/>
</dbReference>
<evidence type="ECO:0000313" key="19">
    <source>
        <dbReference type="Proteomes" id="UP000736335"/>
    </source>
</evidence>
<dbReference type="InterPro" id="IPR004014">
    <property type="entry name" value="ATPase_P-typ_cation-transptr_N"/>
</dbReference>
<dbReference type="NCBIfam" id="TIGR01494">
    <property type="entry name" value="ATPase_P-type"/>
    <property type="match status" value="1"/>
</dbReference>
<keyword evidence="4 13" id="KW-0812">Transmembrane</keyword>
<dbReference type="Gene3D" id="3.40.1110.10">
    <property type="entry name" value="Calcium-transporting ATPase, cytoplasmic domain N"/>
    <property type="match status" value="1"/>
</dbReference>
<dbReference type="Gene3D" id="1.20.1110.10">
    <property type="entry name" value="Calcium-transporting ATPase, transmembrane domain"/>
    <property type="match status" value="2"/>
</dbReference>
<comment type="subcellular location">
    <subcellularLocation>
        <location evidence="1 13">Membrane</location>
        <topology evidence="1 13">Multi-pass membrane protein</topology>
    </subcellularLocation>
</comment>
<keyword evidence="6 13" id="KW-0547">Nucleotide-binding</keyword>
<feature type="compositionally biased region" description="Polar residues" evidence="14">
    <location>
        <begin position="56"/>
        <end position="66"/>
    </location>
</feature>
<dbReference type="SFLD" id="SFLDF00027">
    <property type="entry name" value="p-type_atpase"/>
    <property type="match status" value="1"/>
</dbReference>
<dbReference type="Gene3D" id="3.40.50.1000">
    <property type="entry name" value="HAD superfamily/HAD-like"/>
    <property type="match status" value="1"/>
</dbReference>
<dbReference type="InterPro" id="IPR023214">
    <property type="entry name" value="HAD_sf"/>
</dbReference>
<dbReference type="FunFam" id="3.40.1110.10:FF:000057">
    <property type="entry name" value="Cation-transporting ATPase"/>
    <property type="match status" value="1"/>
</dbReference>
<dbReference type="Pfam" id="PF12409">
    <property type="entry name" value="P5-ATPase"/>
    <property type="match status" value="1"/>
</dbReference>
<dbReference type="GO" id="GO:0046872">
    <property type="term" value="F:metal ion binding"/>
    <property type="evidence" value="ECO:0007669"/>
    <property type="project" value="UniProtKB-UniRule"/>
</dbReference>
<dbReference type="PANTHER" id="PTHR45630">
    <property type="entry name" value="CATION-TRANSPORTING ATPASE-RELATED"/>
    <property type="match status" value="1"/>
</dbReference>
<comment type="caution">
    <text evidence="18">The sequence shown here is derived from an EMBL/GenBank/DDBJ whole genome shotgun (WGS) entry which is preliminary data.</text>
</comment>
<evidence type="ECO:0000256" key="2">
    <source>
        <dbReference type="ARBA" id="ARBA00006000"/>
    </source>
</evidence>
<dbReference type="InterPro" id="IPR044492">
    <property type="entry name" value="P_typ_ATPase_HD_dom"/>
</dbReference>
<evidence type="ECO:0000256" key="1">
    <source>
        <dbReference type="ARBA" id="ARBA00004141"/>
    </source>
</evidence>
<reference evidence="18" key="1">
    <citation type="journal article" date="2020" name="Nat. Commun.">
        <title>Large-scale genome sequencing of mycorrhizal fungi provides insights into the early evolution of symbiotic traits.</title>
        <authorList>
            <person name="Miyauchi S."/>
            <person name="Kiss E."/>
            <person name="Kuo A."/>
            <person name="Drula E."/>
            <person name="Kohler A."/>
            <person name="Sanchez-Garcia M."/>
            <person name="Morin E."/>
            <person name="Andreopoulos B."/>
            <person name="Barry K.W."/>
            <person name="Bonito G."/>
            <person name="Buee M."/>
            <person name="Carver A."/>
            <person name="Chen C."/>
            <person name="Cichocki N."/>
            <person name="Clum A."/>
            <person name="Culley D."/>
            <person name="Crous P.W."/>
            <person name="Fauchery L."/>
            <person name="Girlanda M."/>
            <person name="Hayes R.D."/>
            <person name="Keri Z."/>
            <person name="LaButti K."/>
            <person name="Lipzen A."/>
            <person name="Lombard V."/>
            <person name="Magnuson J."/>
            <person name="Maillard F."/>
            <person name="Murat C."/>
            <person name="Nolan M."/>
            <person name="Ohm R.A."/>
            <person name="Pangilinan J."/>
            <person name="Pereira M.F."/>
            <person name="Perotto S."/>
            <person name="Peter M."/>
            <person name="Pfister S."/>
            <person name="Riley R."/>
            <person name="Sitrit Y."/>
            <person name="Stielow J.B."/>
            <person name="Szollosi G."/>
            <person name="Zifcakova L."/>
            <person name="Stursova M."/>
            <person name="Spatafora J.W."/>
            <person name="Tedersoo L."/>
            <person name="Vaario L.M."/>
            <person name="Yamada A."/>
            <person name="Yan M."/>
            <person name="Wang P."/>
            <person name="Xu J."/>
            <person name="Bruns T."/>
            <person name="Baldrian P."/>
            <person name="Vilgalys R."/>
            <person name="Dunand C."/>
            <person name="Henrissat B."/>
            <person name="Grigoriev I.V."/>
            <person name="Hibbett D."/>
            <person name="Nagy L.G."/>
            <person name="Martin F.M."/>
        </authorList>
    </citation>
    <scope>NUCLEOTIDE SEQUENCE</scope>
    <source>
        <strain evidence="18">UH-Tt-Lm1</strain>
    </source>
</reference>
<feature type="transmembrane region" description="Helical" evidence="13">
    <location>
        <begin position="651"/>
        <end position="675"/>
    </location>
</feature>
<evidence type="ECO:0000256" key="14">
    <source>
        <dbReference type="SAM" id="MobiDB-lite"/>
    </source>
</evidence>
<keyword evidence="7 13" id="KW-0067">ATP-binding</keyword>
<evidence type="ECO:0000256" key="13">
    <source>
        <dbReference type="RuleBase" id="RU362082"/>
    </source>
</evidence>
<dbReference type="InterPro" id="IPR047819">
    <property type="entry name" value="P5A-ATPase_N"/>
</dbReference>
<dbReference type="InterPro" id="IPR006544">
    <property type="entry name" value="P-type_TPase_V"/>
</dbReference>
<dbReference type="InterPro" id="IPR018303">
    <property type="entry name" value="ATPase_P-typ_P_site"/>
</dbReference>
<feature type="compositionally biased region" description="Basic and acidic residues" evidence="14">
    <location>
        <begin position="175"/>
        <end position="192"/>
    </location>
</feature>
<evidence type="ECO:0000313" key="18">
    <source>
        <dbReference type="EMBL" id="KAF9793060.1"/>
    </source>
</evidence>
<evidence type="ECO:0000259" key="17">
    <source>
        <dbReference type="Pfam" id="PF12409"/>
    </source>
</evidence>
<dbReference type="InterPro" id="IPR047821">
    <property type="entry name" value="P5B-type_ATPase"/>
</dbReference>
<accession>A0A9P6HR88</accession>
<feature type="domain" description="P5B-type ATPase N-terminal" evidence="17">
    <location>
        <begin position="272"/>
        <end position="387"/>
    </location>
</feature>
<evidence type="ECO:0000256" key="11">
    <source>
        <dbReference type="ARBA" id="ARBA00023136"/>
    </source>
</evidence>
<dbReference type="SUPFAM" id="SSF56784">
    <property type="entry name" value="HAD-like"/>
    <property type="match status" value="1"/>
</dbReference>
<feature type="compositionally biased region" description="Acidic residues" evidence="14">
    <location>
        <begin position="197"/>
        <end position="206"/>
    </location>
</feature>
<keyword evidence="9 13" id="KW-1278">Translocase</keyword>
<dbReference type="GO" id="GO:0006874">
    <property type="term" value="P:intracellular calcium ion homeostasis"/>
    <property type="evidence" value="ECO:0007669"/>
    <property type="project" value="TreeGrafter"/>
</dbReference>
<feature type="compositionally biased region" description="Basic and acidic residues" evidence="14">
    <location>
        <begin position="88"/>
        <end position="100"/>
    </location>
</feature>
<dbReference type="InterPro" id="IPR059000">
    <property type="entry name" value="ATPase_P-type_domA"/>
</dbReference>
<feature type="compositionally biased region" description="Basic and acidic residues" evidence="14">
    <location>
        <begin position="67"/>
        <end position="77"/>
    </location>
</feature>
<evidence type="ECO:0000256" key="4">
    <source>
        <dbReference type="ARBA" id="ARBA00022692"/>
    </source>
</evidence>
<feature type="transmembrane region" description="Helical" evidence="13">
    <location>
        <begin position="1336"/>
        <end position="1354"/>
    </location>
</feature>
<dbReference type="PRINTS" id="PR00119">
    <property type="entry name" value="CATATPASE"/>
</dbReference>
<feature type="transmembrane region" description="Helical" evidence="13">
    <location>
        <begin position="1190"/>
        <end position="1208"/>
    </location>
</feature>
<dbReference type="InterPro" id="IPR001757">
    <property type="entry name" value="P_typ_ATPase"/>
</dbReference>
<dbReference type="Pfam" id="PF00690">
    <property type="entry name" value="Cation_ATPase_N"/>
    <property type="match status" value="1"/>
</dbReference>
<feature type="transmembrane region" description="Helical" evidence="13">
    <location>
        <begin position="467"/>
        <end position="487"/>
    </location>
</feature>
<dbReference type="GO" id="GO:0015662">
    <property type="term" value="F:P-type ion transporter activity"/>
    <property type="evidence" value="ECO:0007669"/>
    <property type="project" value="InterPro"/>
</dbReference>
<feature type="transmembrane region" description="Helical" evidence="13">
    <location>
        <begin position="1374"/>
        <end position="1390"/>
    </location>
</feature>
<feature type="domain" description="Cation-transporting P-type ATPase N-terminal" evidence="16">
    <location>
        <begin position="410"/>
        <end position="462"/>
    </location>
</feature>
<evidence type="ECO:0000256" key="9">
    <source>
        <dbReference type="ARBA" id="ARBA00022967"/>
    </source>
</evidence>
<organism evidence="18 19">
    <name type="scientific">Thelephora terrestris</name>
    <dbReference type="NCBI Taxonomy" id="56493"/>
    <lineage>
        <taxon>Eukaryota</taxon>
        <taxon>Fungi</taxon>
        <taxon>Dikarya</taxon>
        <taxon>Basidiomycota</taxon>
        <taxon>Agaricomycotina</taxon>
        <taxon>Agaricomycetes</taxon>
        <taxon>Thelephorales</taxon>
        <taxon>Thelephoraceae</taxon>
        <taxon>Thelephora</taxon>
    </lineage>
</organism>
<feature type="region of interest" description="Disordered" evidence="14">
    <location>
        <begin position="146"/>
        <end position="206"/>
    </location>
</feature>
<dbReference type="SUPFAM" id="SSF81665">
    <property type="entry name" value="Calcium ATPase, transmembrane domain M"/>
    <property type="match status" value="1"/>
</dbReference>
<dbReference type="EC" id="7.2.2.-" evidence="13"/>
<evidence type="ECO:0000256" key="7">
    <source>
        <dbReference type="ARBA" id="ARBA00022840"/>
    </source>
</evidence>
<keyword evidence="11 13" id="KW-0472">Membrane</keyword>
<evidence type="ECO:0000256" key="8">
    <source>
        <dbReference type="ARBA" id="ARBA00022842"/>
    </source>
</evidence>
<evidence type="ECO:0000256" key="6">
    <source>
        <dbReference type="ARBA" id="ARBA00022741"/>
    </source>
</evidence>
<dbReference type="SFLD" id="SFLDG00002">
    <property type="entry name" value="C1.7:_P-type_atpase_like"/>
    <property type="match status" value="1"/>
</dbReference>
<dbReference type="GO" id="GO:0016020">
    <property type="term" value="C:membrane"/>
    <property type="evidence" value="ECO:0007669"/>
    <property type="project" value="UniProtKB-SubCell"/>
</dbReference>
<feature type="transmembrane region" description="Helical" evidence="13">
    <location>
        <begin position="1254"/>
        <end position="1273"/>
    </location>
</feature>
<dbReference type="SFLD" id="SFLDS00003">
    <property type="entry name" value="Haloacid_Dehalogenase"/>
    <property type="match status" value="1"/>
</dbReference>
<dbReference type="PROSITE" id="PS00154">
    <property type="entry name" value="ATPASE_E1_E2"/>
    <property type="match status" value="1"/>
</dbReference>
<dbReference type="FunFam" id="1.20.1110.10:FF:000032">
    <property type="entry name" value="Cation-transporting ATPase"/>
    <property type="match status" value="1"/>
</dbReference>
<dbReference type="InterPro" id="IPR023299">
    <property type="entry name" value="ATPase_P-typ_cyto_dom_N"/>
</dbReference>
<keyword evidence="3" id="KW-0597">Phosphoprotein</keyword>